<dbReference type="GO" id="GO:0042254">
    <property type="term" value="P:ribosome biogenesis"/>
    <property type="evidence" value="ECO:0007669"/>
    <property type="project" value="UniProtKB-KW"/>
</dbReference>
<keyword evidence="3" id="KW-0963">Cytoplasm</keyword>
<reference evidence="13 14" key="2">
    <citation type="journal article" date="2012" name="Open Biol.">
        <title>Characteristics of nucleosomes and linker DNA regions on the genome of the basidiomycete Mixia osmundae revealed by mono- and dinucleosome mapping.</title>
        <authorList>
            <person name="Nishida H."/>
            <person name="Kondo S."/>
            <person name="Matsumoto T."/>
            <person name="Suzuki Y."/>
            <person name="Yoshikawa H."/>
            <person name="Taylor T.D."/>
            <person name="Sugiyama J."/>
        </authorList>
    </citation>
    <scope>NUCLEOTIDE SEQUENCE [LARGE SCALE GENOMIC DNA]</scope>
    <source>
        <strain evidence="14">CBS 9802 / IAM 14324 / JCM 22182 / KY 12970</strain>
    </source>
</reference>
<dbReference type="STRING" id="764103.G7E1P5"/>
<dbReference type="InParanoid" id="G7E1P5"/>
<dbReference type="GO" id="GO:0005737">
    <property type="term" value="C:cytoplasm"/>
    <property type="evidence" value="ECO:0007669"/>
    <property type="project" value="UniProtKB-SubCell"/>
</dbReference>
<evidence type="ECO:0000256" key="5">
    <source>
        <dbReference type="ARBA" id="ARBA00022723"/>
    </source>
</evidence>
<name>G7E1P5_MIXOS</name>
<evidence type="ECO:0000256" key="3">
    <source>
        <dbReference type="ARBA" id="ARBA00022490"/>
    </source>
</evidence>
<dbReference type="GO" id="GO:0043021">
    <property type="term" value="F:ribonucleoprotein complex binding"/>
    <property type="evidence" value="ECO:0007669"/>
    <property type="project" value="UniProtKB-ARBA"/>
</dbReference>
<dbReference type="AlphaFoldDB" id="G7E1P5"/>
<dbReference type="FunCoup" id="G7E1P5">
    <property type="interactions" value="213"/>
</dbReference>
<keyword evidence="14" id="KW-1185">Reference proteome</keyword>
<feature type="region of interest" description="Disordered" evidence="11">
    <location>
        <begin position="105"/>
        <end position="132"/>
    </location>
</feature>
<evidence type="ECO:0000256" key="1">
    <source>
        <dbReference type="ARBA" id="ARBA00004123"/>
    </source>
</evidence>
<comment type="subcellular location">
    <subcellularLocation>
        <location evidence="2">Cytoplasm</location>
    </subcellularLocation>
    <subcellularLocation>
        <location evidence="1">Nucleus</location>
    </subcellularLocation>
</comment>
<evidence type="ECO:0000256" key="7">
    <source>
        <dbReference type="ARBA" id="ARBA00022833"/>
    </source>
</evidence>
<organism evidence="13 14">
    <name type="scientific">Mixia osmundae (strain CBS 9802 / IAM 14324 / JCM 22182 / KY 12970)</name>
    <dbReference type="NCBI Taxonomy" id="764103"/>
    <lineage>
        <taxon>Eukaryota</taxon>
        <taxon>Fungi</taxon>
        <taxon>Dikarya</taxon>
        <taxon>Basidiomycota</taxon>
        <taxon>Pucciniomycotina</taxon>
        <taxon>Mixiomycetes</taxon>
        <taxon>Mixiales</taxon>
        <taxon>Mixiaceae</taxon>
        <taxon>Mixia</taxon>
    </lineage>
</organism>
<accession>G7E1P5</accession>
<evidence type="ECO:0000256" key="2">
    <source>
        <dbReference type="ARBA" id="ARBA00004496"/>
    </source>
</evidence>
<evidence type="ECO:0000256" key="8">
    <source>
        <dbReference type="ARBA" id="ARBA00023242"/>
    </source>
</evidence>
<dbReference type="SUPFAM" id="SSF57667">
    <property type="entry name" value="beta-beta-alpha zinc fingers"/>
    <property type="match status" value="1"/>
</dbReference>
<protein>
    <recommendedName>
        <fullName evidence="12">C2H2-type domain-containing protein</fullName>
    </recommendedName>
</protein>
<proteinExistence type="inferred from homology"/>
<dbReference type="PANTHER" id="PTHR46095">
    <property type="entry name" value="ZINC FINGER PROTEIN 593"/>
    <property type="match status" value="1"/>
</dbReference>
<comment type="similarity">
    <text evidence="9">Belongs to the ZNF593/BUD20 C2H2-type zinc-finger protein family.</text>
</comment>
<comment type="caution">
    <text evidence="13">The sequence shown here is derived from an EMBL/GenBank/DDBJ whole genome shotgun (WGS) entry which is preliminary data.</text>
</comment>
<dbReference type="OMA" id="MKDHFRS"/>
<sequence length="132" mass="15143">MTRVRRSRTHGSTKNQAKYLKGRRSTKDIDQIHEDIDNATFDPDRRTRLDGGFKPSPEDLPGGGEHHCLQCDRHFTTDADLSHHTKSKIHKRRLKQLKEEAYSHVEADAGRGIGRDNRQRTGDGKLVEETMQ</sequence>
<dbReference type="EMBL" id="BABT02000106">
    <property type="protein sequence ID" value="GAA96755.1"/>
    <property type="molecule type" value="Genomic_DNA"/>
</dbReference>
<evidence type="ECO:0000256" key="10">
    <source>
        <dbReference type="PROSITE-ProRule" id="PRU00042"/>
    </source>
</evidence>
<dbReference type="OrthoDB" id="24683at2759"/>
<dbReference type="RefSeq" id="XP_014565269.1">
    <property type="nucleotide sequence ID" value="XM_014709783.1"/>
</dbReference>
<keyword evidence="4" id="KW-0690">Ribosome biogenesis</keyword>
<evidence type="ECO:0000256" key="4">
    <source>
        <dbReference type="ARBA" id="ARBA00022517"/>
    </source>
</evidence>
<dbReference type="InterPro" id="IPR051879">
    <property type="entry name" value="C2H2-ZF_Maturation_Protein"/>
</dbReference>
<feature type="compositionally biased region" description="Basic residues" evidence="11">
    <location>
        <begin position="1"/>
        <end position="11"/>
    </location>
</feature>
<evidence type="ECO:0000313" key="13">
    <source>
        <dbReference type="EMBL" id="GAA96755.1"/>
    </source>
</evidence>
<gene>
    <name evidence="13" type="primary">Mo03426</name>
    <name evidence="13" type="ORF">E5Q_03426</name>
</gene>
<dbReference type="PROSITE" id="PS50157">
    <property type="entry name" value="ZINC_FINGER_C2H2_2"/>
    <property type="match status" value="1"/>
</dbReference>
<dbReference type="eggNOG" id="KOG3408">
    <property type="taxonomic scope" value="Eukaryota"/>
</dbReference>
<dbReference type="Proteomes" id="UP000009131">
    <property type="component" value="Unassembled WGS sequence"/>
</dbReference>
<keyword evidence="5" id="KW-0479">Metal-binding</keyword>
<dbReference type="FunFam" id="3.30.160.60:FF:000299">
    <property type="entry name" value="Zinc finger protein 593"/>
    <property type="match status" value="1"/>
</dbReference>
<keyword evidence="6 10" id="KW-0863">Zinc-finger</keyword>
<feature type="domain" description="C2H2-type" evidence="12">
    <location>
        <begin position="66"/>
        <end position="95"/>
    </location>
</feature>
<dbReference type="HOGENOM" id="CLU_117291_1_1_1"/>
<feature type="compositionally biased region" description="Basic and acidic residues" evidence="11">
    <location>
        <begin position="25"/>
        <end position="51"/>
    </location>
</feature>
<dbReference type="Gene3D" id="3.30.160.60">
    <property type="entry name" value="Classic Zinc Finger"/>
    <property type="match status" value="1"/>
</dbReference>
<evidence type="ECO:0000256" key="6">
    <source>
        <dbReference type="ARBA" id="ARBA00022771"/>
    </source>
</evidence>
<dbReference type="GO" id="GO:0008270">
    <property type="term" value="F:zinc ion binding"/>
    <property type="evidence" value="ECO:0007669"/>
    <property type="project" value="UniProtKB-KW"/>
</dbReference>
<dbReference type="GO" id="GO:0005634">
    <property type="term" value="C:nucleus"/>
    <property type="evidence" value="ECO:0007669"/>
    <property type="project" value="UniProtKB-SubCell"/>
</dbReference>
<dbReference type="InterPro" id="IPR013087">
    <property type="entry name" value="Znf_C2H2_type"/>
</dbReference>
<dbReference type="PANTHER" id="PTHR46095:SF1">
    <property type="entry name" value="ZINC FINGER PROTEIN 593"/>
    <property type="match status" value="1"/>
</dbReference>
<evidence type="ECO:0000259" key="12">
    <source>
        <dbReference type="PROSITE" id="PS50157"/>
    </source>
</evidence>
<evidence type="ECO:0000256" key="11">
    <source>
        <dbReference type="SAM" id="MobiDB-lite"/>
    </source>
</evidence>
<evidence type="ECO:0000313" key="14">
    <source>
        <dbReference type="Proteomes" id="UP000009131"/>
    </source>
</evidence>
<reference evidence="13 14" key="1">
    <citation type="journal article" date="2011" name="J. Gen. Appl. Microbiol.">
        <title>Draft genome sequencing of the enigmatic basidiomycete Mixia osmundae.</title>
        <authorList>
            <person name="Nishida H."/>
            <person name="Nagatsuka Y."/>
            <person name="Sugiyama J."/>
        </authorList>
    </citation>
    <scope>NUCLEOTIDE SEQUENCE [LARGE SCALE GENOMIC DNA]</scope>
    <source>
        <strain evidence="14">CBS 9802 / IAM 14324 / JCM 22182 / KY 12970</strain>
    </source>
</reference>
<dbReference type="PROSITE" id="PS00028">
    <property type="entry name" value="ZINC_FINGER_C2H2_1"/>
    <property type="match status" value="1"/>
</dbReference>
<feature type="region of interest" description="Disordered" evidence="11">
    <location>
        <begin position="1"/>
        <end position="65"/>
    </location>
</feature>
<keyword evidence="8" id="KW-0539">Nucleus</keyword>
<evidence type="ECO:0000256" key="9">
    <source>
        <dbReference type="ARBA" id="ARBA00038064"/>
    </source>
</evidence>
<dbReference type="InterPro" id="IPR036236">
    <property type="entry name" value="Znf_C2H2_sf"/>
</dbReference>
<keyword evidence="7" id="KW-0862">Zinc</keyword>